<dbReference type="KEGG" id="dtn:DTL3_1849"/>
<keyword evidence="2" id="KW-1185">Reference proteome</keyword>
<sequence length="92" mass="10679">MNNIYGEESGKGFVKEVPLEVFAKAIESAIYKSPIRENNFIYLSDLWIITSLPEDLIREAIAKHIDDIDLPEDLEGIYDDKRNHIIWKKSQD</sequence>
<name>A0A0C7NMJ6_DEFTU</name>
<dbReference type="Proteomes" id="UP000032809">
    <property type="component" value="Chromosome I"/>
</dbReference>
<dbReference type="EMBL" id="LN824141">
    <property type="protein sequence ID" value="CEP79131.1"/>
    <property type="molecule type" value="Genomic_DNA"/>
</dbReference>
<reference evidence="2" key="1">
    <citation type="submission" date="2014-11" db="EMBL/GenBank/DDBJ databases">
        <authorList>
            <person name="Wibberg D."/>
        </authorList>
    </citation>
    <scope>NUCLEOTIDE SEQUENCE [LARGE SCALE GENOMIC DNA]</scope>
    <source>
        <strain evidence="2">L3</strain>
    </source>
</reference>
<evidence type="ECO:0000313" key="2">
    <source>
        <dbReference type="Proteomes" id="UP000032809"/>
    </source>
</evidence>
<organism evidence="1 2">
    <name type="scientific">Defluviitoga tunisiensis</name>
    <dbReference type="NCBI Taxonomy" id="1006576"/>
    <lineage>
        <taxon>Bacteria</taxon>
        <taxon>Thermotogati</taxon>
        <taxon>Thermotogota</taxon>
        <taxon>Thermotogae</taxon>
        <taxon>Petrotogales</taxon>
        <taxon>Petrotogaceae</taxon>
        <taxon>Defluviitoga</taxon>
    </lineage>
</organism>
<dbReference type="AlphaFoldDB" id="A0A0C7NMJ6"/>
<dbReference type="RefSeq" id="WP_045088454.1">
    <property type="nucleotide sequence ID" value="NZ_LN824141.1"/>
</dbReference>
<dbReference type="OrthoDB" id="47313at2"/>
<dbReference type="HOGENOM" id="CLU_186688_0_0_0"/>
<evidence type="ECO:0000313" key="1">
    <source>
        <dbReference type="EMBL" id="CEP79131.1"/>
    </source>
</evidence>
<gene>
    <name evidence="1" type="ORF">DTL3_1849</name>
</gene>
<dbReference type="STRING" id="1006576.DTL3_1849"/>
<accession>A0A0C7NMJ6</accession>
<protein>
    <submittedName>
        <fullName evidence="1">Uncharacterized protein</fullName>
    </submittedName>
</protein>
<proteinExistence type="predicted"/>